<evidence type="ECO:0000256" key="1">
    <source>
        <dbReference type="SAM" id="MobiDB-lite"/>
    </source>
</evidence>
<dbReference type="AlphaFoldDB" id="A0AAW2G8Y7"/>
<accession>A0AAW2G8Y7</accession>
<comment type="caution">
    <text evidence="2">The sequence shown here is derived from an EMBL/GenBank/DDBJ whole genome shotgun (WGS) entry which is preliminary data.</text>
</comment>
<feature type="region of interest" description="Disordered" evidence="1">
    <location>
        <begin position="59"/>
        <end position="82"/>
    </location>
</feature>
<gene>
    <name evidence="2" type="ORF">PUN28_006136</name>
</gene>
<name>A0AAW2G8Y7_9HYME</name>
<feature type="region of interest" description="Disordered" evidence="1">
    <location>
        <begin position="1"/>
        <end position="29"/>
    </location>
</feature>
<evidence type="ECO:0000313" key="2">
    <source>
        <dbReference type="EMBL" id="KAL0124118.1"/>
    </source>
</evidence>
<dbReference type="Proteomes" id="UP001430953">
    <property type="component" value="Unassembled WGS sequence"/>
</dbReference>
<sequence>MARQEVPAADEKETPTSPKPTKDTGSPLDIMNKVLSRVEQLKDAKRKMVVPDAVAGTSQQIDPIANVQRGVGRGDPTKPSEY</sequence>
<keyword evidence="3" id="KW-1185">Reference proteome</keyword>
<reference evidence="2 3" key="1">
    <citation type="submission" date="2023-03" db="EMBL/GenBank/DDBJ databases">
        <title>High recombination rates correlate with genetic variation in Cardiocondyla obscurior ants.</title>
        <authorList>
            <person name="Errbii M."/>
        </authorList>
    </citation>
    <scope>NUCLEOTIDE SEQUENCE [LARGE SCALE GENOMIC DNA]</scope>
    <source>
        <strain evidence="2">Alpha-2009</strain>
        <tissue evidence="2">Whole body</tissue>
    </source>
</reference>
<evidence type="ECO:0000313" key="3">
    <source>
        <dbReference type="Proteomes" id="UP001430953"/>
    </source>
</evidence>
<proteinExistence type="predicted"/>
<organism evidence="2 3">
    <name type="scientific">Cardiocondyla obscurior</name>
    <dbReference type="NCBI Taxonomy" id="286306"/>
    <lineage>
        <taxon>Eukaryota</taxon>
        <taxon>Metazoa</taxon>
        <taxon>Ecdysozoa</taxon>
        <taxon>Arthropoda</taxon>
        <taxon>Hexapoda</taxon>
        <taxon>Insecta</taxon>
        <taxon>Pterygota</taxon>
        <taxon>Neoptera</taxon>
        <taxon>Endopterygota</taxon>
        <taxon>Hymenoptera</taxon>
        <taxon>Apocrita</taxon>
        <taxon>Aculeata</taxon>
        <taxon>Formicoidea</taxon>
        <taxon>Formicidae</taxon>
        <taxon>Myrmicinae</taxon>
        <taxon>Cardiocondyla</taxon>
    </lineage>
</organism>
<protein>
    <submittedName>
        <fullName evidence="2">Uncharacterized protein</fullName>
    </submittedName>
</protein>
<dbReference type="EMBL" id="JADYXP020000005">
    <property type="protein sequence ID" value="KAL0124118.1"/>
    <property type="molecule type" value="Genomic_DNA"/>
</dbReference>